<comment type="caution">
    <text evidence="2">The sequence shown here is derived from an EMBL/GenBank/DDBJ whole genome shotgun (WGS) entry which is preliminary data.</text>
</comment>
<dbReference type="EMBL" id="REGN01000515">
    <property type="protein sequence ID" value="RNA41353.1"/>
    <property type="molecule type" value="Genomic_DNA"/>
</dbReference>
<organism evidence="2 3">
    <name type="scientific">Brachionus plicatilis</name>
    <name type="common">Marine rotifer</name>
    <name type="synonym">Brachionus muelleri</name>
    <dbReference type="NCBI Taxonomy" id="10195"/>
    <lineage>
        <taxon>Eukaryota</taxon>
        <taxon>Metazoa</taxon>
        <taxon>Spiralia</taxon>
        <taxon>Gnathifera</taxon>
        <taxon>Rotifera</taxon>
        <taxon>Eurotatoria</taxon>
        <taxon>Monogononta</taxon>
        <taxon>Pseudotrocha</taxon>
        <taxon>Ploima</taxon>
        <taxon>Brachionidae</taxon>
        <taxon>Brachionus</taxon>
    </lineage>
</organism>
<proteinExistence type="predicted"/>
<keyword evidence="1" id="KW-0812">Transmembrane</keyword>
<accession>A0A3M7SZW5</accession>
<evidence type="ECO:0000313" key="2">
    <source>
        <dbReference type="EMBL" id="RNA41353.1"/>
    </source>
</evidence>
<keyword evidence="1" id="KW-0472">Membrane</keyword>
<dbReference type="AlphaFoldDB" id="A0A3M7SZW5"/>
<sequence>MACKMHKIEDLNIENLKKLFISLQKTTFFIKKKIHLYLILTDGFPMLFILLKNQNYLNFCSNFI</sequence>
<name>A0A3M7SZW5_BRAPC</name>
<reference evidence="2 3" key="1">
    <citation type="journal article" date="2018" name="Sci. Rep.">
        <title>Genomic signatures of local adaptation to the degree of environmental predictability in rotifers.</title>
        <authorList>
            <person name="Franch-Gras L."/>
            <person name="Hahn C."/>
            <person name="Garcia-Roger E.M."/>
            <person name="Carmona M.J."/>
            <person name="Serra M."/>
            <person name="Gomez A."/>
        </authorList>
    </citation>
    <scope>NUCLEOTIDE SEQUENCE [LARGE SCALE GENOMIC DNA]</scope>
    <source>
        <strain evidence="2">HYR1</strain>
    </source>
</reference>
<protein>
    <submittedName>
        <fullName evidence="2">Uncharacterized protein</fullName>
    </submittedName>
</protein>
<gene>
    <name evidence="2" type="ORF">BpHYR1_050433</name>
</gene>
<feature type="transmembrane region" description="Helical" evidence="1">
    <location>
        <begin position="34"/>
        <end position="51"/>
    </location>
</feature>
<dbReference type="Proteomes" id="UP000276133">
    <property type="component" value="Unassembled WGS sequence"/>
</dbReference>
<keyword evidence="1" id="KW-1133">Transmembrane helix</keyword>
<evidence type="ECO:0000313" key="3">
    <source>
        <dbReference type="Proteomes" id="UP000276133"/>
    </source>
</evidence>
<keyword evidence="3" id="KW-1185">Reference proteome</keyword>
<evidence type="ECO:0000256" key="1">
    <source>
        <dbReference type="SAM" id="Phobius"/>
    </source>
</evidence>